<organism evidence="1 2">
    <name type="scientific">Lentilactobacillus parafarraginis DSM 18390 = JCM 14109</name>
    <dbReference type="NCBI Taxonomy" id="1423786"/>
    <lineage>
        <taxon>Bacteria</taxon>
        <taxon>Bacillati</taxon>
        <taxon>Bacillota</taxon>
        <taxon>Bacilli</taxon>
        <taxon>Lactobacillales</taxon>
        <taxon>Lactobacillaceae</taxon>
        <taxon>Lentilactobacillus</taxon>
    </lineage>
</organism>
<evidence type="ECO:0000313" key="1">
    <source>
        <dbReference type="EMBL" id="KRM45401.1"/>
    </source>
</evidence>
<name>A0A0R1Z1E5_9LACO</name>
<accession>A0A0R1Z1E5</accession>
<proteinExistence type="predicted"/>
<comment type="caution">
    <text evidence="1">The sequence shown here is derived from an EMBL/GenBank/DDBJ whole genome shotgun (WGS) entry which is preliminary data.</text>
</comment>
<protein>
    <submittedName>
        <fullName evidence="1">Uncharacterized protein</fullName>
    </submittedName>
</protein>
<reference evidence="1 2" key="1">
    <citation type="journal article" date="2015" name="Genome Announc.">
        <title>Expanding the biotechnology potential of lactobacilli through comparative genomics of 213 strains and associated genera.</title>
        <authorList>
            <person name="Sun Z."/>
            <person name="Harris H.M."/>
            <person name="McCann A."/>
            <person name="Guo C."/>
            <person name="Argimon S."/>
            <person name="Zhang W."/>
            <person name="Yang X."/>
            <person name="Jeffery I.B."/>
            <person name="Cooney J.C."/>
            <person name="Kagawa T.F."/>
            <person name="Liu W."/>
            <person name="Song Y."/>
            <person name="Salvetti E."/>
            <person name="Wrobel A."/>
            <person name="Rasinkangas P."/>
            <person name="Parkhill J."/>
            <person name="Rea M.C."/>
            <person name="O'Sullivan O."/>
            <person name="Ritari J."/>
            <person name="Douillard F.P."/>
            <person name="Paul Ross R."/>
            <person name="Yang R."/>
            <person name="Briner A.E."/>
            <person name="Felis G.E."/>
            <person name="de Vos W.M."/>
            <person name="Barrangou R."/>
            <person name="Klaenhammer T.R."/>
            <person name="Caufield P.W."/>
            <person name="Cui Y."/>
            <person name="Zhang H."/>
            <person name="O'Toole P.W."/>
        </authorList>
    </citation>
    <scope>NUCLEOTIDE SEQUENCE [LARGE SCALE GENOMIC DNA]</scope>
    <source>
        <strain evidence="1 2">DSM 18390</strain>
    </source>
</reference>
<gene>
    <name evidence="1" type="ORF">FD47_GL001810</name>
</gene>
<dbReference type="Proteomes" id="UP000051010">
    <property type="component" value="Unassembled WGS sequence"/>
</dbReference>
<dbReference type="RefSeq" id="WP_008214836.1">
    <property type="nucleotide sequence ID" value="NZ_AZFZ01000004.1"/>
</dbReference>
<dbReference type="PATRIC" id="fig|1423786.4.peg.1913"/>
<dbReference type="AlphaFoldDB" id="A0A0R1Z1E5"/>
<dbReference type="EMBL" id="AZFZ01000004">
    <property type="protein sequence ID" value="KRM45401.1"/>
    <property type="molecule type" value="Genomic_DNA"/>
</dbReference>
<sequence length="83" mass="8934">MLTININGNLGNQEVQLSDNSFGQLAGIRVFGGIAGGPQVIQWTFTSTGHKHEGFVYAGDLVEGLVINSITGKNQYKVHFVTK</sequence>
<evidence type="ECO:0000313" key="2">
    <source>
        <dbReference type="Proteomes" id="UP000051010"/>
    </source>
</evidence>